<evidence type="ECO:0000313" key="2">
    <source>
        <dbReference type="Proteomes" id="UP000176511"/>
    </source>
</evidence>
<dbReference type="EMBL" id="MFLE01000014">
    <property type="protein sequence ID" value="OGG61833.1"/>
    <property type="molecule type" value="Genomic_DNA"/>
</dbReference>
<evidence type="ECO:0000313" key="1">
    <source>
        <dbReference type="EMBL" id="OGG61833.1"/>
    </source>
</evidence>
<dbReference type="AlphaFoldDB" id="A0A1F6DKA2"/>
<accession>A0A1F6DKA2</accession>
<dbReference type="Pfam" id="PF08922">
    <property type="entry name" value="DUF1905"/>
    <property type="match status" value="1"/>
</dbReference>
<comment type="caution">
    <text evidence="1">The sequence shown here is derived from an EMBL/GenBank/DDBJ whole genome shotgun (WGS) entry which is preliminary data.</text>
</comment>
<dbReference type="Gene3D" id="2.40.30.100">
    <property type="entry name" value="AF2212/PG0164-like"/>
    <property type="match status" value="1"/>
</dbReference>
<reference evidence="1 2" key="1">
    <citation type="journal article" date="2016" name="Nat. Commun.">
        <title>Thousands of microbial genomes shed light on interconnected biogeochemical processes in an aquifer system.</title>
        <authorList>
            <person name="Anantharaman K."/>
            <person name="Brown C.T."/>
            <person name="Hug L.A."/>
            <person name="Sharon I."/>
            <person name="Castelle C.J."/>
            <person name="Probst A.J."/>
            <person name="Thomas B.C."/>
            <person name="Singh A."/>
            <person name="Wilkins M.J."/>
            <person name="Karaoz U."/>
            <person name="Brodie E.L."/>
            <person name="Williams K.H."/>
            <person name="Hubbard S.S."/>
            <person name="Banfield J.F."/>
        </authorList>
    </citation>
    <scope>NUCLEOTIDE SEQUENCE [LARGE SCALE GENOMIC DNA]</scope>
</reference>
<name>A0A1F6DKA2_9BACT</name>
<gene>
    <name evidence="1" type="ORF">A3C87_00345</name>
</gene>
<evidence type="ECO:0008006" key="3">
    <source>
        <dbReference type="Google" id="ProtNLM"/>
    </source>
</evidence>
<dbReference type="InterPro" id="IPR037079">
    <property type="entry name" value="AF2212/PG0164-like_sf"/>
</dbReference>
<sequence>MKTSPQKITFTAKLWIWPGDKASWYFVSVPQNIAATLREKYKGTHKGWNSLPVEVTVGETIWKTSMFYATQSKTYLLPIKAQVRKKEALLADELLDVAVVVAP</sequence>
<protein>
    <recommendedName>
        <fullName evidence="3">DUF1905 domain-containing protein</fullName>
    </recommendedName>
</protein>
<dbReference type="Proteomes" id="UP000176511">
    <property type="component" value="Unassembled WGS sequence"/>
</dbReference>
<proteinExistence type="predicted"/>
<dbReference type="STRING" id="1798491.A3C87_00345"/>
<dbReference type="InterPro" id="IPR015018">
    <property type="entry name" value="DUF1905"/>
</dbReference>
<organism evidence="1 2">
    <name type="scientific">Candidatus Kaiserbacteria bacterium RIFCSPHIGHO2_02_FULL_49_34</name>
    <dbReference type="NCBI Taxonomy" id="1798491"/>
    <lineage>
        <taxon>Bacteria</taxon>
        <taxon>Candidatus Kaiseribacteriota</taxon>
    </lineage>
</organism>
<dbReference type="SUPFAM" id="SSF141694">
    <property type="entry name" value="AF2212/PG0164-like"/>
    <property type="match status" value="1"/>
</dbReference>